<comment type="catalytic activity">
    <reaction evidence="13">
        <text>5-phospho-beta-D-ribosylamine + glycine + ATP = N(1)-(5-phospho-beta-D-ribosyl)glycinamide + ADP + phosphate + H(+)</text>
        <dbReference type="Rhea" id="RHEA:17453"/>
        <dbReference type="ChEBI" id="CHEBI:15378"/>
        <dbReference type="ChEBI" id="CHEBI:30616"/>
        <dbReference type="ChEBI" id="CHEBI:43474"/>
        <dbReference type="ChEBI" id="CHEBI:57305"/>
        <dbReference type="ChEBI" id="CHEBI:58681"/>
        <dbReference type="ChEBI" id="CHEBI:143788"/>
        <dbReference type="ChEBI" id="CHEBI:456216"/>
        <dbReference type="EC" id="6.3.4.13"/>
    </reaction>
</comment>
<dbReference type="EC" id="6.3.4.13" evidence="4 13"/>
<dbReference type="Gene3D" id="3.40.50.20">
    <property type="match status" value="1"/>
</dbReference>
<dbReference type="UniPathway" id="UPA00074">
    <property type="reaction ID" value="UER00125"/>
</dbReference>
<evidence type="ECO:0000259" key="15">
    <source>
        <dbReference type="PROSITE" id="PS50975"/>
    </source>
</evidence>
<dbReference type="InterPro" id="IPR020560">
    <property type="entry name" value="PRibGlycinamide_synth_C-dom"/>
</dbReference>
<evidence type="ECO:0000256" key="10">
    <source>
        <dbReference type="ARBA" id="ARBA00038345"/>
    </source>
</evidence>
<dbReference type="InterPro" id="IPR011761">
    <property type="entry name" value="ATP-grasp"/>
</dbReference>
<dbReference type="InterPro" id="IPR037123">
    <property type="entry name" value="PRibGlycinamide_synth_C_sf"/>
</dbReference>
<evidence type="ECO:0000313" key="16">
    <source>
        <dbReference type="EMBL" id="KRL13884.1"/>
    </source>
</evidence>
<evidence type="ECO:0000256" key="5">
    <source>
        <dbReference type="ARBA" id="ARBA00022598"/>
    </source>
</evidence>
<keyword evidence="6 14" id="KW-0547">Nucleotide-binding</keyword>
<keyword evidence="17" id="KW-1185">Reference proteome</keyword>
<dbReference type="AlphaFoldDB" id="A0A0R1N1K0"/>
<sequence>MTKILIVGNGGRESALGLKFLQSAQVDTVYVAPGNAGMPKLGLQPVAIKLDDFAGLITFAQAHTVALTFIGPEVPLAAGIVDAFEAAGQPVFGPTQAAAQLEASKAFAKDFMHRHGLPTAKSQTIHSLAAGQAVLQEWGIPLVFKANGLAAGKGVIVAMTNADAEAAVAALYARDAGATVVVEEYLVGEEASLLALYHHGTYVALPLAQDHKRRFDHGAGPNTGGMGAIAPAPQFSADQKEAARHLLVQTIAGMNNDGLAGCGVLYMGLMFTADGPKILEYNLRFGDPETQVLLPQIQNDFYQLLVDLLADRPTPLQLNGRTYVGIVAAHPEYPGGAMNPLPLAELPSNWPIERWLPAGVSEQDDRLYSHGGRIFTVIGSGADLPSAQADAYAAMAQVQGPLAIRQDIGDKALTRSK</sequence>
<dbReference type="PANTHER" id="PTHR43472:SF1">
    <property type="entry name" value="PHOSPHORIBOSYLAMINE--GLYCINE LIGASE, CHLOROPLASTIC"/>
    <property type="match status" value="1"/>
</dbReference>
<dbReference type="InterPro" id="IPR000115">
    <property type="entry name" value="PRibGlycinamide_synth"/>
</dbReference>
<dbReference type="SUPFAM" id="SSF56059">
    <property type="entry name" value="Glutathione synthetase ATP-binding domain-like"/>
    <property type="match status" value="1"/>
</dbReference>
<dbReference type="OrthoDB" id="9807240at2"/>
<keyword evidence="9" id="KW-0464">Manganese</keyword>
<evidence type="ECO:0000256" key="7">
    <source>
        <dbReference type="ARBA" id="ARBA00022755"/>
    </source>
</evidence>
<dbReference type="InterPro" id="IPR020562">
    <property type="entry name" value="PRibGlycinamide_synth_N"/>
</dbReference>
<dbReference type="PROSITE" id="PS00184">
    <property type="entry name" value="GARS"/>
    <property type="match status" value="1"/>
</dbReference>
<evidence type="ECO:0000256" key="4">
    <source>
        <dbReference type="ARBA" id="ARBA00013255"/>
    </source>
</evidence>
<accession>A0A0R1N1K0</accession>
<evidence type="ECO:0000256" key="11">
    <source>
        <dbReference type="ARBA" id="ARBA00042242"/>
    </source>
</evidence>
<dbReference type="InterPro" id="IPR013815">
    <property type="entry name" value="ATP_grasp_subdomain_1"/>
</dbReference>
<dbReference type="STRING" id="1423792.FD09_GL001917"/>
<evidence type="ECO:0000256" key="8">
    <source>
        <dbReference type="ARBA" id="ARBA00022840"/>
    </source>
</evidence>
<comment type="similarity">
    <text evidence="10 13">Belongs to the GARS family.</text>
</comment>
<dbReference type="InterPro" id="IPR020561">
    <property type="entry name" value="PRibGlycinamid_synth_ATP-grasp"/>
</dbReference>
<dbReference type="PATRIC" id="fig|1423792.3.peg.1945"/>
<comment type="caution">
    <text evidence="16">The sequence shown here is derived from an EMBL/GenBank/DDBJ whole genome shotgun (WGS) entry which is preliminary data.</text>
</comment>
<protein>
    <recommendedName>
        <fullName evidence="4 13">Phosphoribosylamine--glycine ligase</fullName>
        <ecNumber evidence="4 13">6.3.4.13</ecNumber>
    </recommendedName>
    <alternativeName>
        <fullName evidence="13">GARS</fullName>
    </alternativeName>
    <alternativeName>
        <fullName evidence="11 13">Glycinamide ribonucleotide synthetase</fullName>
    </alternativeName>
    <alternativeName>
        <fullName evidence="12 13">Phosphoribosylglycinamide synthetase</fullName>
    </alternativeName>
</protein>
<dbReference type="SMART" id="SM01210">
    <property type="entry name" value="GARS_C"/>
    <property type="match status" value="1"/>
</dbReference>
<keyword evidence="8 14" id="KW-0067">ATP-binding</keyword>
<dbReference type="GO" id="GO:0004637">
    <property type="term" value="F:phosphoribosylamine-glycine ligase activity"/>
    <property type="evidence" value="ECO:0007669"/>
    <property type="project" value="UniProtKB-UniRule"/>
</dbReference>
<keyword evidence="5 13" id="KW-0436">Ligase</keyword>
<comment type="cofactor">
    <cofactor evidence="1">
        <name>Mn(2+)</name>
        <dbReference type="ChEBI" id="CHEBI:29035"/>
    </cofactor>
</comment>
<dbReference type="RefSeq" id="WP_057818838.1">
    <property type="nucleotide sequence ID" value="NZ_AZEC01000003.1"/>
</dbReference>
<dbReference type="Gene3D" id="3.30.470.20">
    <property type="entry name" value="ATP-grasp fold, B domain"/>
    <property type="match status" value="1"/>
</dbReference>
<dbReference type="InterPro" id="IPR020559">
    <property type="entry name" value="PRibGlycinamide_synth_CS"/>
</dbReference>
<organism evidence="16 17">
    <name type="scientific">Schleiferilactobacillus perolens DSM 12744</name>
    <dbReference type="NCBI Taxonomy" id="1423792"/>
    <lineage>
        <taxon>Bacteria</taxon>
        <taxon>Bacillati</taxon>
        <taxon>Bacillota</taxon>
        <taxon>Bacilli</taxon>
        <taxon>Lactobacillales</taxon>
        <taxon>Lactobacillaceae</taxon>
        <taxon>Schleiferilactobacillus</taxon>
    </lineage>
</organism>
<evidence type="ECO:0000313" key="17">
    <source>
        <dbReference type="Proteomes" id="UP000051330"/>
    </source>
</evidence>
<evidence type="ECO:0000256" key="12">
    <source>
        <dbReference type="ARBA" id="ARBA00042864"/>
    </source>
</evidence>
<dbReference type="Pfam" id="PF01071">
    <property type="entry name" value="GARS_A"/>
    <property type="match status" value="1"/>
</dbReference>
<evidence type="ECO:0000256" key="13">
    <source>
        <dbReference type="HAMAP-Rule" id="MF_00138"/>
    </source>
</evidence>
<dbReference type="GO" id="GO:0046872">
    <property type="term" value="F:metal ion binding"/>
    <property type="evidence" value="ECO:0007669"/>
    <property type="project" value="InterPro"/>
</dbReference>
<dbReference type="HAMAP" id="MF_00138">
    <property type="entry name" value="GARS"/>
    <property type="match status" value="1"/>
</dbReference>
<dbReference type="GO" id="GO:0005524">
    <property type="term" value="F:ATP binding"/>
    <property type="evidence" value="ECO:0007669"/>
    <property type="project" value="UniProtKB-UniRule"/>
</dbReference>
<evidence type="ECO:0000256" key="14">
    <source>
        <dbReference type="PROSITE-ProRule" id="PRU00409"/>
    </source>
</evidence>
<dbReference type="SUPFAM" id="SSF51246">
    <property type="entry name" value="Rudiment single hybrid motif"/>
    <property type="match status" value="1"/>
</dbReference>
<dbReference type="Pfam" id="PF02844">
    <property type="entry name" value="GARS_N"/>
    <property type="match status" value="1"/>
</dbReference>
<dbReference type="EMBL" id="AZEC01000003">
    <property type="protein sequence ID" value="KRL13884.1"/>
    <property type="molecule type" value="Genomic_DNA"/>
</dbReference>
<dbReference type="SUPFAM" id="SSF52440">
    <property type="entry name" value="PreATP-grasp domain"/>
    <property type="match status" value="1"/>
</dbReference>
<evidence type="ECO:0000256" key="9">
    <source>
        <dbReference type="ARBA" id="ARBA00023211"/>
    </source>
</evidence>
<name>A0A0R1N1K0_9LACO</name>
<dbReference type="Gene3D" id="3.90.600.10">
    <property type="entry name" value="Phosphoribosylglycinamide synthetase, C-terminal domain"/>
    <property type="match status" value="1"/>
</dbReference>
<dbReference type="SMART" id="SM01209">
    <property type="entry name" value="GARS_A"/>
    <property type="match status" value="1"/>
</dbReference>
<evidence type="ECO:0000256" key="2">
    <source>
        <dbReference type="ARBA" id="ARBA00001946"/>
    </source>
</evidence>
<dbReference type="NCBIfam" id="TIGR00877">
    <property type="entry name" value="purD"/>
    <property type="match status" value="1"/>
</dbReference>
<evidence type="ECO:0000256" key="6">
    <source>
        <dbReference type="ARBA" id="ARBA00022741"/>
    </source>
</evidence>
<gene>
    <name evidence="13" type="primary">purD</name>
    <name evidence="16" type="ORF">FD09_GL001917</name>
</gene>
<comment type="pathway">
    <text evidence="3 13">Purine metabolism; IMP biosynthesis via de novo pathway; N(1)-(5-phospho-D-ribosyl)glycinamide from 5-phospho-alpha-D-ribose 1-diphosphate: step 2/2.</text>
</comment>
<reference evidence="16 17" key="1">
    <citation type="journal article" date="2015" name="Genome Announc.">
        <title>Expanding the biotechnology potential of lactobacilli through comparative genomics of 213 strains and associated genera.</title>
        <authorList>
            <person name="Sun Z."/>
            <person name="Harris H.M."/>
            <person name="McCann A."/>
            <person name="Guo C."/>
            <person name="Argimon S."/>
            <person name="Zhang W."/>
            <person name="Yang X."/>
            <person name="Jeffery I.B."/>
            <person name="Cooney J.C."/>
            <person name="Kagawa T.F."/>
            <person name="Liu W."/>
            <person name="Song Y."/>
            <person name="Salvetti E."/>
            <person name="Wrobel A."/>
            <person name="Rasinkangas P."/>
            <person name="Parkhill J."/>
            <person name="Rea M.C."/>
            <person name="O'Sullivan O."/>
            <person name="Ritari J."/>
            <person name="Douillard F.P."/>
            <person name="Paul Ross R."/>
            <person name="Yang R."/>
            <person name="Briner A.E."/>
            <person name="Felis G.E."/>
            <person name="de Vos W.M."/>
            <person name="Barrangou R."/>
            <person name="Klaenhammer T.R."/>
            <person name="Caufield P.W."/>
            <person name="Cui Y."/>
            <person name="Zhang H."/>
            <person name="O'Toole P.W."/>
        </authorList>
    </citation>
    <scope>NUCLEOTIDE SEQUENCE [LARGE SCALE GENOMIC DNA]</scope>
    <source>
        <strain evidence="16 17">DSM 12744</strain>
    </source>
</reference>
<feature type="domain" description="ATP-grasp" evidence="15">
    <location>
        <begin position="109"/>
        <end position="310"/>
    </location>
</feature>
<dbReference type="Proteomes" id="UP000051330">
    <property type="component" value="Unassembled WGS sequence"/>
</dbReference>
<dbReference type="PROSITE" id="PS50975">
    <property type="entry name" value="ATP_GRASP"/>
    <property type="match status" value="1"/>
</dbReference>
<dbReference type="PANTHER" id="PTHR43472">
    <property type="entry name" value="PHOSPHORIBOSYLAMINE--GLYCINE LIGASE"/>
    <property type="match status" value="1"/>
</dbReference>
<evidence type="ECO:0000256" key="3">
    <source>
        <dbReference type="ARBA" id="ARBA00005174"/>
    </source>
</evidence>
<dbReference type="GO" id="GO:0006189">
    <property type="term" value="P:'de novo' IMP biosynthetic process"/>
    <property type="evidence" value="ECO:0007669"/>
    <property type="project" value="UniProtKB-UniRule"/>
</dbReference>
<keyword evidence="7 13" id="KW-0658">Purine biosynthesis</keyword>
<dbReference type="GO" id="GO:0009113">
    <property type="term" value="P:purine nucleobase biosynthetic process"/>
    <property type="evidence" value="ECO:0007669"/>
    <property type="project" value="InterPro"/>
</dbReference>
<proteinExistence type="inferred from homology"/>
<dbReference type="InterPro" id="IPR016185">
    <property type="entry name" value="PreATP-grasp_dom_sf"/>
</dbReference>
<comment type="cofactor">
    <cofactor evidence="2">
        <name>Mg(2+)</name>
        <dbReference type="ChEBI" id="CHEBI:18420"/>
    </cofactor>
</comment>
<evidence type="ECO:0000256" key="1">
    <source>
        <dbReference type="ARBA" id="ARBA00001936"/>
    </source>
</evidence>
<dbReference type="Pfam" id="PF02843">
    <property type="entry name" value="GARS_C"/>
    <property type="match status" value="1"/>
</dbReference>
<dbReference type="Gene3D" id="3.30.1490.20">
    <property type="entry name" value="ATP-grasp fold, A domain"/>
    <property type="match status" value="1"/>
</dbReference>
<dbReference type="InterPro" id="IPR011054">
    <property type="entry name" value="Rudment_hybrid_motif"/>
</dbReference>